<gene>
    <name evidence="1" type="ORF">NP493_172g03008</name>
</gene>
<dbReference type="EMBL" id="JAODUO010000173">
    <property type="protein sequence ID" value="KAK2187246.1"/>
    <property type="molecule type" value="Genomic_DNA"/>
</dbReference>
<comment type="caution">
    <text evidence="1">The sequence shown here is derived from an EMBL/GenBank/DDBJ whole genome shotgun (WGS) entry which is preliminary data.</text>
</comment>
<dbReference type="Proteomes" id="UP001209878">
    <property type="component" value="Unassembled WGS sequence"/>
</dbReference>
<name>A0AAD9P323_RIDPI</name>
<protein>
    <submittedName>
        <fullName evidence="1">Uncharacterized protein</fullName>
    </submittedName>
</protein>
<proteinExistence type="predicted"/>
<evidence type="ECO:0000313" key="2">
    <source>
        <dbReference type="Proteomes" id="UP001209878"/>
    </source>
</evidence>
<evidence type="ECO:0000313" key="1">
    <source>
        <dbReference type="EMBL" id="KAK2187246.1"/>
    </source>
</evidence>
<reference evidence="1" key="1">
    <citation type="journal article" date="2023" name="Mol. Biol. Evol.">
        <title>Third-Generation Sequencing Reveals the Adaptive Role of the Epigenome in Three Deep-Sea Polychaetes.</title>
        <authorList>
            <person name="Perez M."/>
            <person name="Aroh O."/>
            <person name="Sun Y."/>
            <person name="Lan Y."/>
            <person name="Juniper S.K."/>
            <person name="Young C.R."/>
            <person name="Angers B."/>
            <person name="Qian P.Y."/>
        </authorList>
    </citation>
    <scope>NUCLEOTIDE SEQUENCE</scope>
    <source>
        <strain evidence="1">R07B-5</strain>
    </source>
</reference>
<sequence>MYYIYTSFCSRLSSSRRDPPRAGLQRNLTRVEVQVARPKRRERYVTS</sequence>
<keyword evidence="2" id="KW-1185">Reference proteome</keyword>
<dbReference type="AlphaFoldDB" id="A0AAD9P323"/>
<accession>A0AAD9P323</accession>
<organism evidence="1 2">
    <name type="scientific">Ridgeia piscesae</name>
    <name type="common">Tubeworm</name>
    <dbReference type="NCBI Taxonomy" id="27915"/>
    <lineage>
        <taxon>Eukaryota</taxon>
        <taxon>Metazoa</taxon>
        <taxon>Spiralia</taxon>
        <taxon>Lophotrochozoa</taxon>
        <taxon>Annelida</taxon>
        <taxon>Polychaeta</taxon>
        <taxon>Sedentaria</taxon>
        <taxon>Canalipalpata</taxon>
        <taxon>Sabellida</taxon>
        <taxon>Siboglinidae</taxon>
        <taxon>Ridgeia</taxon>
    </lineage>
</organism>